<gene>
    <name evidence="2" type="ORF">L6E24_11970</name>
</gene>
<protein>
    <submittedName>
        <fullName evidence="2">Winged helix-turn-helix domain-containing protein</fullName>
    </submittedName>
</protein>
<dbReference type="EMBL" id="CP096115">
    <property type="protein sequence ID" value="UUX92063.1"/>
    <property type="molecule type" value="Genomic_DNA"/>
</dbReference>
<dbReference type="GeneID" id="74308430"/>
<dbReference type="InterPro" id="IPR011991">
    <property type="entry name" value="ArsR-like_HTH"/>
</dbReference>
<evidence type="ECO:0000313" key="3">
    <source>
        <dbReference type="Proteomes" id="UP001060368"/>
    </source>
</evidence>
<dbReference type="InterPro" id="IPR036388">
    <property type="entry name" value="WH-like_DNA-bd_sf"/>
</dbReference>
<dbReference type="CDD" id="cd00090">
    <property type="entry name" value="HTH_ARSR"/>
    <property type="match status" value="1"/>
</dbReference>
<sequence>MGWVGTLSYSQKKIIKLLDLELTQSQIAKRLNLSRQYVCKFVRKLLEKGLIEQSEKTPTAYNCMYNLIPQLKRQIEAHTKEVQFSACRVHNVRLKYPVTVSGDIALDKKKTGYLLSWEMRGGTRHKFCIEGTAGRPDITIDVHPNSLVAYPDAGQTVYAESIEASKALIISAIREAVSEFIEQQNRFGTEIEVHNPSVAGKLISKIHYGFNFRTGGIADEQTTIEGFWNDNSPTKNGEKGYSEFETENKAAATALDSAVIAISEAYRILGRNPFHVIYDELMEIKQELFNRKDGGIS</sequence>
<dbReference type="KEGG" id="mend:L6E24_11970"/>
<dbReference type="AlphaFoldDB" id="A0A9E7PKX5"/>
<evidence type="ECO:0000313" key="2">
    <source>
        <dbReference type="EMBL" id="UUX92063.1"/>
    </source>
</evidence>
<dbReference type="SUPFAM" id="SSF46785">
    <property type="entry name" value="Winged helix' DNA-binding domain"/>
    <property type="match status" value="1"/>
</dbReference>
<dbReference type="Pfam" id="PF12802">
    <property type="entry name" value="MarR_2"/>
    <property type="match status" value="1"/>
</dbReference>
<organism evidence="2 3">
    <name type="scientific">Methanoplanus endosymbiosus</name>
    <dbReference type="NCBI Taxonomy" id="33865"/>
    <lineage>
        <taxon>Archaea</taxon>
        <taxon>Methanobacteriati</taxon>
        <taxon>Methanobacteriota</taxon>
        <taxon>Stenosarchaea group</taxon>
        <taxon>Methanomicrobia</taxon>
        <taxon>Methanomicrobiales</taxon>
        <taxon>Methanomicrobiaceae</taxon>
        <taxon>Methanoplanus</taxon>
    </lineage>
</organism>
<feature type="domain" description="HTH marR-type" evidence="1">
    <location>
        <begin position="22"/>
        <end position="53"/>
    </location>
</feature>
<dbReference type="Proteomes" id="UP001060368">
    <property type="component" value="Chromosome"/>
</dbReference>
<dbReference type="RefSeq" id="WP_257742215.1">
    <property type="nucleotide sequence ID" value="NZ_CP096115.1"/>
</dbReference>
<accession>A0A9E7PKX5</accession>
<dbReference type="InterPro" id="IPR036390">
    <property type="entry name" value="WH_DNA-bd_sf"/>
</dbReference>
<proteinExistence type="predicted"/>
<dbReference type="InterPro" id="IPR000835">
    <property type="entry name" value="HTH_MarR-typ"/>
</dbReference>
<reference evidence="2" key="1">
    <citation type="submission" date="2022-04" db="EMBL/GenBank/DDBJ databases">
        <title>Complete genome of Methanoplanus endosymbiosus DSM 3599.</title>
        <authorList>
            <person name="Chen S.-C."/>
            <person name="You Y.-T."/>
            <person name="Zhou Y.-Z."/>
            <person name="Lai M.-C."/>
        </authorList>
    </citation>
    <scope>NUCLEOTIDE SEQUENCE</scope>
    <source>
        <strain evidence="2">DSM 3599</strain>
    </source>
</reference>
<name>A0A9E7PKX5_9EURY</name>
<keyword evidence="3" id="KW-1185">Reference proteome</keyword>
<evidence type="ECO:0000259" key="1">
    <source>
        <dbReference type="Pfam" id="PF12802"/>
    </source>
</evidence>
<dbReference type="Gene3D" id="1.10.10.10">
    <property type="entry name" value="Winged helix-like DNA-binding domain superfamily/Winged helix DNA-binding domain"/>
    <property type="match status" value="1"/>
</dbReference>